<sequence length="259" mass="28546">MRRSRRSAPAWSSPWRIRGADRPPPGLPGLGLRRIHAPGPTPRARWRRGARALSSAVTEEARPAGEAGGGGAGIMGGDVTQWLHRWRRGDPQAQAHLFNLIYPALREMAAARIGQHRDDVTLRPTSLMHEALLRVMGAEVDFVDRAHFFALAALKMRAVLVDFARSGAAAKRGAGAWNLTLSHADRDLPYATACDFEVLALHQALNQLAGHDERAARAVEYMYFGGMDRQEIAVVLEVSVPTVDRDLRFAKAWLNQRLA</sequence>
<dbReference type="InterPro" id="IPR013324">
    <property type="entry name" value="RNA_pol_sigma_r3/r4-like"/>
</dbReference>
<dbReference type="Pfam" id="PF07638">
    <property type="entry name" value="Sigma70_ECF"/>
    <property type="match status" value="1"/>
</dbReference>
<feature type="compositionally biased region" description="Low complexity" evidence="1">
    <location>
        <begin position="7"/>
        <end position="16"/>
    </location>
</feature>
<comment type="caution">
    <text evidence="3">The sequence shown here is derived from an EMBL/GenBank/DDBJ whole genome shotgun (WGS) entry which is preliminary data.</text>
</comment>
<dbReference type="EMBL" id="NIVS01000051">
    <property type="protein sequence ID" value="OWQ50525.1"/>
    <property type="molecule type" value="Genomic_DNA"/>
</dbReference>
<dbReference type="InterPro" id="IPR011517">
    <property type="entry name" value="RNA_pol_sigma70_ECF-like"/>
</dbReference>
<protein>
    <submittedName>
        <fullName evidence="3">RNA polymerase subunit sigma-70</fullName>
    </submittedName>
</protein>
<dbReference type="InterPro" id="IPR053812">
    <property type="entry name" value="HTH_Sigma70_ECF-like"/>
</dbReference>
<dbReference type="NCBIfam" id="TIGR02999">
    <property type="entry name" value="Sig-70_X6"/>
    <property type="match status" value="1"/>
</dbReference>
<accession>A0A246HIW7</accession>
<dbReference type="SUPFAM" id="SSF88659">
    <property type="entry name" value="Sigma3 and sigma4 domains of RNA polymerase sigma factors"/>
    <property type="match status" value="1"/>
</dbReference>
<dbReference type="OrthoDB" id="128473at2"/>
<evidence type="ECO:0000313" key="3">
    <source>
        <dbReference type="EMBL" id="OWQ50525.1"/>
    </source>
</evidence>
<dbReference type="AlphaFoldDB" id="A0A246HIW7"/>
<gene>
    <name evidence="3" type="ORF">CEE60_16805</name>
</gene>
<evidence type="ECO:0000256" key="1">
    <source>
        <dbReference type="SAM" id="MobiDB-lite"/>
    </source>
</evidence>
<name>A0A246HIW7_STEMA</name>
<evidence type="ECO:0000313" key="4">
    <source>
        <dbReference type="Proteomes" id="UP000198157"/>
    </source>
</evidence>
<proteinExistence type="predicted"/>
<feature type="region of interest" description="Disordered" evidence="1">
    <location>
        <begin position="1"/>
        <end position="73"/>
    </location>
</feature>
<dbReference type="Proteomes" id="UP000198157">
    <property type="component" value="Unassembled WGS sequence"/>
</dbReference>
<dbReference type="InterPro" id="IPR036388">
    <property type="entry name" value="WH-like_DNA-bd_sf"/>
</dbReference>
<dbReference type="Gene3D" id="1.10.10.10">
    <property type="entry name" value="Winged helix-like DNA-binding domain superfamily/Winged helix DNA-binding domain"/>
    <property type="match status" value="1"/>
</dbReference>
<evidence type="ECO:0000259" key="2">
    <source>
        <dbReference type="Pfam" id="PF07638"/>
    </source>
</evidence>
<organism evidence="3 4">
    <name type="scientific">Stenotrophomonas maltophilia</name>
    <name type="common">Pseudomonas maltophilia</name>
    <name type="synonym">Xanthomonas maltophilia</name>
    <dbReference type="NCBI Taxonomy" id="40324"/>
    <lineage>
        <taxon>Bacteria</taxon>
        <taxon>Pseudomonadati</taxon>
        <taxon>Pseudomonadota</taxon>
        <taxon>Gammaproteobacteria</taxon>
        <taxon>Lysobacterales</taxon>
        <taxon>Lysobacteraceae</taxon>
        <taxon>Stenotrophomonas</taxon>
        <taxon>Stenotrophomonas maltophilia group</taxon>
    </lineage>
</organism>
<feature type="domain" description="RNA polymerase sigma-70 ECF-like HTH" evidence="2">
    <location>
        <begin position="78"/>
        <end position="258"/>
    </location>
</feature>
<reference evidence="3 4" key="1">
    <citation type="submission" date="2017-06" db="EMBL/GenBank/DDBJ databases">
        <authorList>
            <person name="Kim H.J."/>
            <person name="Triplett B.A."/>
        </authorList>
    </citation>
    <scope>NUCLEOTIDE SEQUENCE [LARGE SCALE GENOMIC DNA]</scope>
    <source>
        <strain evidence="3 4">13146</strain>
    </source>
</reference>